<keyword evidence="4" id="KW-1185">Reference proteome</keyword>
<keyword evidence="1" id="KW-0812">Transmembrane</keyword>
<sequence>MDNKANYALVGLFVIILSIVMIASVLWLTIGTEEKVYITYQIHIRESVSGLNVKSPVKYKGVEVGYVHNIALDAERPDEVQVLLKIEWNTPIRQDTVATLSSQGLTGLAYIELTGGAGQLISKEPDVGQRYPELKTKPSLLVRLDSAISELMSNINKVSTVTDGMLLDIKEVTKAVDDLLSPANRLLISNTLQHIETLTNTVANRSATIDNSIVSVATTLENSAKISHELPHFLTRLEQTLTTLEQTAQSFSKTSNSVNTIVEESRTNISKTTLAIAKAAQGVETTVNQSKQGIDGFTQQTLPEVNNTLRELRELIASLRGLSRELERNPNIILFGKSKSARGPGEK</sequence>
<dbReference type="EMBL" id="CP018889">
    <property type="protein sequence ID" value="AUI67546.2"/>
    <property type="molecule type" value="Genomic_DNA"/>
</dbReference>
<dbReference type="Proteomes" id="UP000234271">
    <property type="component" value="Chromosome"/>
</dbReference>
<gene>
    <name evidence="3" type="ORF">BLE401_01775</name>
</gene>
<keyword evidence="1" id="KW-0472">Membrane</keyword>
<organism evidence="3 4">
    <name type="scientific">Beggiatoa leptomitoformis</name>
    <dbReference type="NCBI Taxonomy" id="288004"/>
    <lineage>
        <taxon>Bacteria</taxon>
        <taxon>Pseudomonadati</taxon>
        <taxon>Pseudomonadota</taxon>
        <taxon>Gammaproteobacteria</taxon>
        <taxon>Thiotrichales</taxon>
        <taxon>Thiotrichaceae</taxon>
        <taxon>Beggiatoa</taxon>
    </lineage>
</organism>
<dbReference type="AlphaFoldDB" id="A0A2N9YAQ5"/>
<proteinExistence type="predicted"/>
<dbReference type="PANTHER" id="PTHR36698:SF2">
    <property type="entry name" value="MCE_MLAD DOMAIN-CONTAINING PROTEIN"/>
    <property type="match status" value="1"/>
</dbReference>
<dbReference type="PANTHER" id="PTHR36698">
    <property type="entry name" value="BLL5892 PROTEIN"/>
    <property type="match status" value="1"/>
</dbReference>
<evidence type="ECO:0000256" key="1">
    <source>
        <dbReference type="SAM" id="Phobius"/>
    </source>
</evidence>
<name>A0A2N9YAQ5_9GAMM</name>
<dbReference type="InterPro" id="IPR003399">
    <property type="entry name" value="Mce/MlaD"/>
</dbReference>
<evidence type="ECO:0000313" key="4">
    <source>
        <dbReference type="Proteomes" id="UP000234271"/>
    </source>
</evidence>
<feature type="domain" description="Mce/MlaD" evidence="2">
    <location>
        <begin position="39"/>
        <end position="116"/>
    </location>
</feature>
<feature type="transmembrane region" description="Helical" evidence="1">
    <location>
        <begin position="7"/>
        <end position="30"/>
    </location>
</feature>
<evidence type="ECO:0000313" key="3">
    <source>
        <dbReference type="EMBL" id="AUI67546.2"/>
    </source>
</evidence>
<reference evidence="4" key="1">
    <citation type="submission" date="2016-12" db="EMBL/GenBank/DDBJ databases">
        <title>Complete Genome Sequence of Beggiatoa leptomitiformis D-401.</title>
        <authorList>
            <person name="Fomenkov A."/>
            <person name="Vincze T."/>
            <person name="Grabovich M."/>
            <person name="Anton B.P."/>
            <person name="Dubinina G."/>
            <person name="Orlova M."/>
            <person name="Belousova E."/>
            <person name="Roberts R.J."/>
        </authorList>
    </citation>
    <scope>NUCLEOTIDE SEQUENCE [LARGE SCALE GENOMIC DNA]</scope>
    <source>
        <strain evidence="4">D-401</strain>
    </source>
</reference>
<dbReference type="RefSeq" id="WP_083991423.1">
    <property type="nucleotide sequence ID" value="NZ_CP012373.2"/>
</dbReference>
<protein>
    <submittedName>
        <fullName evidence="3">MCE family protein</fullName>
    </submittedName>
</protein>
<accession>A0A2N9YAQ5</accession>
<keyword evidence="1" id="KW-1133">Transmembrane helix</keyword>
<dbReference type="OrthoDB" id="9806984at2"/>
<dbReference type="Pfam" id="PF02470">
    <property type="entry name" value="MlaD"/>
    <property type="match status" value="1"/>
</dbReference>
<evidence type="ECO:0000259" key="2">
    <source>
        <dbReference type="Pfam" id="PF02470"/>
    </source>
</evidence>